<reference evidence="1" key="2">
    <citation type="journal article" date="2015" name="Fish Shellfish Immunol.">
        <title>Early steps in the European eel (Anguilla anguilla)-Vibrio vulnificus interaction in the gills: Role of the RtxA13 toxin.</title>
        <authorList>
            <person name="Callol A."/>
            <person name="Pajuelo D."/>
            <person name="Ebbesson L."/>
            <person name="Teles M."/>
            <person name="MacKenzie S."/>
            <person name="Amaro C."/>
        </authorList>
    </citation>
    <scope>NUCLEOTIDE SEQUENCE</scope>
</reference>
<organism evidence="1">
    <name type="scientific">Anguilla anguilla</name>
    <name type="common">European freshwater eel</name>
    <name type="synonym">Muraena anguilla</name>
    <dbReference type="NCBI Taxonomy" id="7936"/>
    <lineage>
        <taxon>Eukaryota</taxon>
        <taxon>Metazoa</taxon>
        <taxon>Chordata</taxon>
        <taxon>Craniata</taxon>
        <taxon>Vertebrata</taxon>
        <taxon>Euteleostomi</taxon>
        <taxon>Actinopterygii</taxon>
        <taxon>Neopterygii</taxon>
        <taxon>Teleostei</taxon>
        <taxon>Anguilliformes</taxon>
        <taxon>Anguillidae</taxon>
        <taxon>Anguilla</taxon>
    </lineage>
</organism>
<name>A0A0E9TAP8_ANGAN</name>
<proteinExistence type="predicted"/>
<protein>
    <submittedName>
        <fullName evidence="1">Uncharacterized protein</fullName>
    </submittedName>
</protein>
<sequence length="13" mass="1669">MHLYYALGRFLWV</sequence>
<reference evidence="1" key="1">
    <citation type="submission" date="2014-11" db="EMBL/GenBank/DDBJ databases">
        <authorList>
            <person name="Amaro Gonzalez C."/>
        </authorList>
    </citation>
    <scope>NUCLEOTIDE SEQUENCE</scope>
</reference>
<accession>A0A0E9TAP8</accession>
<dbReference type="EMBL" id="GBXM01057823">
    <property type="protein sequence ID" value="JAH50754.1"/>
    <property type="molecule type" value="Transcribed_RNA"/>
</dbReference>
<evidence type="ECO:0000313" key="1">
    <source>
        <dbReference type="EMBL" id="JAH50754.1"/>
    </source>
</evidence>